<dbReference type="Proteomes" id="UP000823775">
    <property type="component" value="Unassembled WGS sequence"/>
</dbReference>
<sequence length="55" mass="6227">MEEFNNTHRSPKILRLGHGEWEIMISNNKGTLNLVLGTFGILQACLLNMEELDGK</sequence>
<comment type="caution">
    <text evidence="1">The sequence shown here is derived from an EMBL/GenBank/DDBJ whole genome shotgun (WGS) entry which is preliminary data.</text>
</comment>
<gene>
    <name evidence="1" type="ORF">HAX54_011062</name>
</gene>
<evidence type="ECO:0000313" key="1">
    <source>
        <dbReference type="EMBL" id="MCE3217210.1"/>
    </source>
</evidence>
<reference evidence="1 2" key="1">
    <citation type="journal article" date="2021" name="BMC Genomics">
        <title>Datura genome reveals duplications of psychoactive alkaloid biosynthetic genes and high mutation rate following tissue culture.</title>
        <authorList>
            <person name="Rajewski A."/>
            <person name="Carter-House D."/>
            <person name="Stajich J."/>
            <person name="Litt A."/>
        </authorList>
    </citation>
    <scope>NUCLEOTIDE SEQUENCE [LARGE SCALE GENOMIC DNA]</scope>
    <source>
        <strain evidence="1">AR-01</strain>
    </source>
</reference>
<dbReference type="EMBL" id="JACEIK010016229">
    <property type="protein sequence ID" value="MCE3217210.1"/>
    <property type="molecule type" value="Genomic_DNA"/>
</dbReference>
<proteinExistence type="predicted"/>
<organism evidence="1 2">
    <name type="scientific">Datura stramonium</name>
    <name type="common">Jimsonweed</name>
    <name type="synonym">Common thornapple</name>
    <dbReference type="NCBI Taxonomy" id="4076"/>
    <lineage>
        <taxon>Eukaryota</taxon>
        <taxon>Viridiplantae</taxon>
        <taxon>Streptophyta</taxon>
        <taxon>Embryophyta</taxon>
        <taxon>Tracheophyta</taxon>
        <taxon>Spermatophyta</taxon>
        <taxon>Magnoliopsida</taxon>
        <taxon>eudicotyledons</taxon>
        <taxon>Gunneridae</taxon>
        <taxon>Pentapetalae</taxon>
        <taxon>asterids</taxon>
        <taxon>lamiids</taxon>
        <taxon>Solanales</taxon>
        <taxon>Solanaceae</taxon>
        <taxon>Solanoideae</taxon>
        <taxon>Datureae</taxon>
        <taxon>Datura</taxon>
    </lineage>
</organism>
<name>A0ABS8WW86_DATST</name>
<protein>
    <submittedName>
        <fullName evidence="1">Uncharacterized protein</fullName>
    </submittedName>
</protein>
<keyword evidence="2" id="KW-1185">Reference proteome</keyword>
<feature type="non-terminal residue" evidence="1">
    <location>
        <position position="55"/>
    </location>
</feature>
<evidence type="ECO:0000313" key="2">
    <source>
        <dbReference type="Proteomes" id="UP000823775"/>
    </source>
</evidence>
<accession>A0ABS8WW86</accession>